<evidence type="ECO:0000313" key="2">
    <source>
        <dbReference type="Proteomes" id="UP001215151"/>
    </source>
</evidence>
<sequence>MSNFTISDESTEPPSTSTPFDKPFVDIILRSSDGVVFHALQSCLSDASQVFEDMFLVAQPHRTDALGLPGTLSENEVGMQESRDVIRALVTISHPFGPPPAFASFDAIKPFLDMWPKYDWRGVALERAERVVEPFLRDEPLRVYAYAVGKLPEGKTLLGLAKKAARACLRFPAFSQIDAPELDMLSARGYRRLLAYRDACVSKITVLKTIRLKTLRSLYGDDCALWGDNACHRFPALVALKNRTIYASQTWDGKVTDSYFRRYYGSMISKLLEAPHPSTVLEGREELTEAIKIAATCPSCARVAFEELPKFQRILANVVENIISQVSMLREIINLLTSLTHMYPIETRKVELDWK</sequence>
<keyword evidence="2" id="KW-1185">Reference proteome</keyword>
<proteinExistence type="predicted"/>
<name>A0AAD7XFW8_9APHY</name>
<dbReference type="Proteomes" id="UP001215151">
    <property type="component" value="Unassembled WGS sequence"/>
</dbReference>
<evidence type="ECO:0008006" key="3">
    <source>
        <dbReference type="Google" id="ProtNLM"/>
    </source>
</evidence>
<comment type="caution">
    <text evidence="1">The sequence shown here is derived from an EMBL/GenBank/DDBJ whole genome shotgun (WGS) entry which is preliminary data.</text>
</comment>
<dbReference type="AlphaFoldDB" id="A0AAD7XFW8"/>
<gene>
    <name evidence="1" type="ORF">ONZ51_g1361</name>
</gene>
<organism evidence="1 2">
    <name type="scientific">Trametes cubensis</name>
    <dbReference type="NCBI Taxonomy" id="1111947"/>
    <lineage>
        <taxon>Eukaryota</taxon>
        <taxon>Fungi</taxon>
        <taxon>Dikarya</taxon>
        <taxon>Basidiomycota</taxon>
        <taxon>Agaricomycotina</taxon>
        <taxon>Agaricomycetes</taxon>
        <taxon>Polyporales</taxon>
        <taxon>Polyporaceae</taxon>
        <taxon>Trametes</taxon>
    </lineage>
</organism>
<reference evidence="1" key="1">
    <citation type="submission" date="2022-11" db="EMBL/GenBank/DDBJ databases">
        <title>Genome Sequence of Cubamyces cubensis.</title>
        <authorList>
            <person name="Buettner E."/>
        </authorList>
    </citation>
    <scope>NUCLEOTIDE SEQUENCE</scope>
    <source>
        <strain evidence="1">MPL-01</strain>
    </source>
</reference>
<protein>
    <recommendedName>
        <fullName evidence="3">BTB domain-containing protein</fullName>
    </recommendedName>
</protein>
<accession>A0AAD7XFW8</accession>
<dbReference type="EMBL" id="JAPEVG010000018">
    <property type="protein sequence ID" value="KAJ8496051.1"/>
    <property type="molecule type" value="Genomic_DNA"/>
</dbReference>
<evidence type="ECO:0000313" key="1">
    <source>
        <dbReference type="EMBL" id="KAJ8496051.1"/>
    </source>
</evidence>